<keyword evidence="3" id="KW-1185">Reference proteome</keyword>
<organism evidence="2 3">
    <name type="scientific">Araneus ventricosus</name>
    <name type="common">Orbweaver spider</name>
    <name type="synonym">Epeira ventricosa</name>
    <dbReference type="NCBI Taxonomy" id="182803"/>
    <lineage>
        <taxon>Eukaryota</taxon>
        <taxon>Metazoa</taxon>
        <taxon>Ecdysozoa</taxon>
        <taxon>Arthropoda</taxon>
        <taxon>Chelicerata</taxon>
        <taxon>Arachnida</taxon>
        <taxon>Araneae</taxon>
        <taxon>Araneomorphae</taxon>
        <taxon>Entelegynae</taxon>
        <taxon>Araneoidea</taxon>
        <taxon>Araneidae</taxon>
        <taxon>Araneus</taxon>
    </lineage>
</organism>
<evidence type="ECO:0000313" key="2">
    <source>
        <dbReference type="EMBL" id="GBN08078.1"/>
    </source>
</evidence>
<reference evidence="2 3" key="1">
    <citation type="journal article" date="2019" name="Sci. Rep.">
        <title>Orb-weaving spider Araneus ventricosus genome elucidates the spidroin gene catalogue.</title>
        <authorList>
            <person name="Kono N."/>
            <person name="Nakamura H."/>
            <person name="Ohtoshi R."/>
            <person name="Moran D.A.P."/>
            <person name="Shinohara A."/>
            <person name="Yoshida Y."/>
            <person name="Fujiwara M."/>
            <person name="Mori M."/>
            <person name="Tomita M."/>
            <person name="Arakawa K."/>
        </authorList>
    </citation>
    <scope>NUCLEOTIDE SEQUENCE [LARGE SCALE GENOMIC DNA]</scope>
</reference>
<protein>
    <submittedName>
        <fullName evidence="2">Uncharacterized protein</fullName>
    </submittedName>
</protein>
<gene>
    <name evidence="2" type="ORF">AVEN_273832_1</name>
</gene>
<feature type="compositionally biased region" description="Polar residues" evidence="1">
    <location>
        <begin position="8"/>
        <end position="28"/>
    </location>
</feature>
<feature type="region of interest" description="Disordered" evidence="1">
    <location>
        <begin position="1"/>
        <end position="36"/>
    </location>
</feature>
<dbReference type="EMBL" id="BGPR01005228">
    <property type="protein sequence ID" value="GBN08078.1"/>
    <property type="molecule type" value="Genomic_DNA"/>
</dbReference>
<dbReference type="AlphaFoldDB" id="A0A4Y2L0I4"/>
<evidence type="ECO:0000313" key="3">
    <source>
        <dbReference type="Proteomes" id="UP000499080"/>
    </source>
</evidence>
<comment type="caution">
    <text evidence="2">The sequence shown here is derived from an EMBL/GenBank/DDBJ whole genome shotgun (WGS) entry which is preliminary data.</text>
</comment>
<evidence type="ECO:0000256" key="1">
    <source>
        <dbReference type="SAM" id="MobiDB-lite"/>
    </source>
</evidence>
<feature type="region of interest" description="Disordered" evidence="1">
    <location>
        <begin position="52"/>
        <end position="81"/>
    </location>
</feature>
<accession>A0A4Y2L0I4</accession>
<dbReference type="Proteomes" id="UP000499080">
    <property type="component" value="Unassembled WGS sequence"/>
</dbReference>
<name>A0A4Y2L0I4_ARAVE</name>
<sequence length="95" mass="10434">MDLHYPSVGNTSSTYPSRSTPFPTSGRPSVNHLFFSDTPEGSHTAWFQAESLSKRFTPPAPHSESSPALHRASPKTDANTAMHFRIPKEIVPLEA</sequence>
<proteinExistence type="predicted"/>